<comment type="caution">
    <text evidence="5">The sequence shown here is derived from an EMBL/GenBank/DDBJ whole genome shotgun (WGS) entry which is preliminary data.</text>
</comment>
<feature type="transmembrane region" description="Helical" evidence="3">
    <location>
        <begin position="64"/>
        <end position="86"/>
    </location>
</feature>
<keyword evidence="3" id="KW-0472">Membrane</keyword>
<sequence length="294" mass="31481">MSIILALLAALFASFTAILAKIGIEAVDSNLATAVRTVIVVILAFLMVVITGQASSIMTVSMNSWIFLILSGLTTGLSWICFFKAIQIGDVSKVVPIDKASVVLTIFLSFIILKEPAAALVISGGIVISIGTFVLIGKDKKKDKNKKDTKKKVFNTKSYIFLAVLSAVFAALTNILAKIGIEDVDSNVATFIRTVVIILFAWGIVFFQGTFKELKKISKKSYLFLILSGAATGLSWLCYFGALALGKVSVVNPIDKFSVVLTMVLSFMILKEKPTKSTIAGAILITIGTGLLVI</sequence>
<feature type="transmembrane region" description="Helical" evidence="3">
    <location>
        <begin position="158"/>
        <end position="179"/>
    </location>
</feature>
<dbReference type="OrthoDB" id="9806718at2"/>
<reference evidence="5 6" key="1">
    <citation type="submission" date="2018-05" db="EMBL/GenBank/DDBJ databases">
        <title>Freshwater and sediment microbial communities from various areas in North America, analyzing microbe dynamics in response to fracking.</title>
        <authorList>
            <person name="Lamendella R."/>
        </authorList>
    </citation>
    <scope>NUCLEOTIDE SEQUENCE [LARGE SCALE GENOMIC DNA]</scope>
    <source>
        <strain evidence="5 6">15_TX</strain>
    </source>
</reference>
<dbReference type="EMBL" id="QGTW01000001">
    <property type="protein sequence ID" value="PWW32196.1"/>
    <property type="molecule type" value="Genomic_DNA"/>
</dbReference>
<keyword evidence="3" id="KW-0812">Transmembrane</keyword>
<feature type="transmembrane region" description="Helical" evidence="3">
    <location>
        <begin position="30"/>
        <end position="52"/>
    </location>
</feature>
<feature type="transmembrane region" description="Helical" evidence="3">
    <location>
        <begin position="117"/>
        <end position="137"/>
    </location>
</feature>
<dbReference type="FunFam" id="1.10.3730.20:FF:000009">
    <property type="entry name" value="EamA family transporter"/>
    <property type="match status" value="1"/>
</dbReference>
<feature type="transmembrane region" description="Helical" evidence="3">
    <location>
        <begin position="191"/>
        <end position="211"/>
    </location>
</feature>
<dbReference type="PANTHER" id="PTHR22911:SF137">
    <property type="entry name" value="SOLUTE CARRIER FAMILY 35 MEMBER G2-RELATED"/>
    <property type="match status" value="1"/>
</dbReference>
<comment type="similarity">
    <text evidence="2">Belongs to the EamA transporter family.</text>
</comment>
<feature type="transmembrane region" description="Helical" evidence="3">
    <location>
        <begin position="223"/>
        <end position="244"/>
    </location>
</feature>
<dbReference type="AlphaFoldDB" id="A0A2V3A600"/>
<dbReference type="Pfam" id="PF00892">
    <property type="entry name" value="EamA"/>
    <property type="match status" value="2"/>
</dbReference>
<protein>
    <submittedName>
        <fullName evidence="5">Transporter family protein</fullName>
    </submittedName>
</protein>
<organism evidence="5 6">
    <name type="scientific">Cytobacillus oceanisediminis</name>
    <dbReference type="NCBI Taxonomy" id="665099"/>
    <lineage>
        <taxon>Bacteria</taxon>
        <taxon>Bacillati</taxon>
        <taxon>Bacillota</taxon>
        <taxon>Bacilli</taxon>
        <taxon>Bacillales</taxon>
        <taxon>Bacillaceae</taxon>
        <taxon>Cytobacillus</taxon>
    </lineage>
</organism>
<dbReference type="SUPFAM" id="SSF103481">
    <property type="entry name" value="Multidrug resistance efflux transporter EmrE"/>
    <property type="match status" value="2"/>
</dbReference>
<dbReference type="RefSeq" id="WP_110063158.1">
    <property type="nucleotide sequence ID" value="NZ_QGTW01000001.1"/>
</dbReference>
<accession>A0A2V3A600</accession>
<evidence type="ECO:0000259" key="4">
    <source>
        <dbReference type="Pfam" id="PF00892"/>
    </source>
</evidence>
<feature type="domain" description="EamA" evidence="4">
    <location>
        <begin position="158"/>
        <end position="293"/>
    </location>
</feature>
<keyword evidence="3" id="KW-1133">Transmembrane helix</keyword>
<dbReference type="InterPro" id="IPR000620">
    <property type="entry name" value="EamA_dom"/>
</dbReference>
<evidence type="ECO:0000256" key="1">
    <source>
        <dbReference type="ARBA" id="ARBA00004127"/>
    </source>
</evidence>
<name>A0A2V3A600_9BACI</name>
<dbReference type="Gene3D" id="1.10.3730.20">
    <property type="match status" value="2"/>
</dbReference>
<dbReference type="Proteomes" id="UP000247150">
    <property type="component" value="Unassembled WGS sequence"/>
</dbReference>
<dbReference type="PANTHER" id="PTHR22911">
    <property type="entry name" value="ACYL-MALONYL CONDENSING ENZYME-RELATED"/>
    <property type="match status" value="1"/>
</dbReference>
<comment type="subcellular location">
    <subcellularLocation>
        <location evidence="1">Endomembrane system</location>
        <topology evidence="1">Multi-pass membrane protein</topology>
    </subcellularLocation>
</comment>
<gene>
    <name evidence="5" type="ORF">DFO73_101459</name>
</gene>
<dbReference type="GO" id="GO:0016020">
    <property type="term" value="C:membrane"/>
    <property type="evidence" value="ECO:0007669"/>
    <property type="project" value="InterPro"/>
</dbReference>
<feature type="transmembrane region" description="Helical" evidence="3">
    <location>
        <begin position="250"/>
        <end position="270"/>
    </location>
</feature>
<dbReference type="InterPro" id="IPR037185">
    <property type="entry name" value="EmrE-like"/>
</dbReference>
<feature type="domain" description="EamA" evidence="4">
    <location>
        <begin position="2"/>
        <end position="136"/>
    </location>
</feature>
<evidence type="ECO:0000313" key="6">
    <source>
        <dbReference type="Proteomes" id="UP000247150"/>
    </source>
</evidence>
<proteinExistence type="inferred from homology"/>
<evidence type="ECO:0000256" key="3">
    <source>
        <dbReference type="SAM" id="Phobius"/>
    </source>
</evidence>
<evidence type="ECO:0000313" key="5">
    <source>
        <dbReference type="EMBL" id="PWW32196.1"/>
    </source>
</evidence>
<evidence type="ECO:0000256" key="2">
    <source>
        <dbReference type="ARBA" id="ARBA00007362"/>
    </source>
</evidence>